<keyword evidence="3" id="KW-1185">Reference proteome</keyword>
<dbReference type="Proteomes" id="UP000244937">
    <property type="component" value="Chromosome"/>
</dbReference>
<reference evidence="2 3" key="1">
    <citation type="submission" date="2018-05" db="EMBL/GenBank/DDBJ databases">
        <title>Genome sequencing of Flavobacterium sp. HYN0049.</title>
        <authorList>
            <person name="Yi H."/>
            <person name="Baek C."/>
        </authorList>
    </citation>
    <scope>NUCLEOTIDE SEQUENCE [LARGE SCALE GENOMIC DNA]</scope>
    <source>
        <strain evidence="2 3">HYN0049</strain>
    </source>
</reference>
<keyword evidence="1" id="KW-0472">Membrane</keyword>
<proteinExistence type="predicted"/>
<evidence type="ECO:0000313" key="2">
    <source>
        <dbReference type="EMBL" id="AWI25704.1"/>
    </source>
</evidence>
<feature type="transmembrane region" description="Helical" evidence="1">
    <location>
        <begin position="133"/>
        <end position="158"/>
    </location>
</feature>
<organism evidence="2 3">
    <name type="scientific">Flavobacterium pallidum</name>
    <dbReference type="NCBI Taxonomy" id="2172098"/>
    <lineage>
        <taxon>Bacteria</taxon>
        <taxon>Pseudomonadati</taxon>
        <taxon>Bacteroidota</taxon>
        <taxon>Flavobacteriia</taxon>
        <taxon>Flavobacteriales</taxon>
        <taxon>Flavobacteriaceae</taxon>
        <taxon>Flavobacterium</taxon>
    </lineage>
</organism>
<dbReference type="KEGG" id="fpal:HYN49_07220"/>
<name>A0A2S1SH16_9FLAO</name>
<sequence>MKIIFNPFERLSTNTLLIAGILSTIAGGFLAWHFNAHYDGIIDLHFVEEIAMQTPFIELLINIACLGLLLFLAAKQINPKTRHIDIYCAVLISRIPFYLMTPVNSGGRVYEATERLQQMASENDLKNMVPGDMMVLVLIGFVSLLFIVWFFALLWNGFRVASNAKGSRPIWYFIGAVILAEIISKILITYTL</sequence>
<keyword evidence="1" id="KW-1133">Transmembrane helix</keyword>
<dbReference type="RefSeq" id="WP_108903490.1">
    <property type="nucleotide sequence ID" value="NZ_CP029187.1"/>
</dbReference>
<dbReference type="AlphaFoldDB" id="A0A2S1SH16"/>
<dbReference type="OrthoDB" id="1263582at2"/>
<feature type="transmembrane region" description="Helical" evidence="1">
    <location>
        <begin position="54"/>
        <end position="72"/>
    </location>
</feature>
<keyword evidence="1" id="KW-0812">Transmembrane</keyword>
<protein>
    <submittedName>
        <fullName evidence="2">Uncharacterized protein</fullName>
    </submittedName>
</protein>
<dbReference type="EMBL" id="CP029187">
    <property type="protein sequence ID" value="AWI25704.1"/>
    <property type="molecule type" value="Genomic_DNA"/>
</dbReference>
<gene>
    <name evidence="2" type="ORF">HYN49_07220</name>
</gene>
<evidence type="ECO:0000256" key="1">
    <source>
        <dbReference type="SAM" id="Phobius"/>
    </source>
</evidence>
<evidence type="ECO:0000313" key="3">
    <source>
        <dbReference type="Proteomes" id="UP000244937"/>
    </source>
</evidence>
<accession>A0A2S1SH16</accession>
<feature type="transmembrane region" description="Helical" evidence="1">
    <location>
        <begin position="12"/>
        <end position="34"/>
    </location>
</feature>
<feature type="transmembrane region" description="Helical" evidence="1">
    <location>
        <begin position="170"/>
        <end position="190"/>
    </location>
</feature>